<reference evidence="1" key="1">
    <citation type="journal article" date="2020" name="Fungal Divers.">
        <title>Resolving the Mortierellaceae phylogeny through synthesis of multi-gene phylogenetics and phylogenomics.</title>
        <authorList>
            <person name="Vandepol N."/>
            <person name="Liber J."/>
            <person name="Desiro A."/>
            <person name="Na H."/>
            <person name="Kennedy M."/>
            <person name="Barry K."/>
            <person name="Grigoriev I.V."/>
            <person name="Miller A.N."/>
            <person name="O'Donnell K."/>
            <person name="Stajich J.E."/>
            <person name="Bonito G."/>
        </authorList>
    </citation>
    <scope>NUCLEOTIDE SEQUENCE</scope>
    <source>
        <strain evidence="1">NRRL 2769</strain>
    </source>
</reference>
<proteinExistence type="predicted"/>
<comment type="caution">
    <text evidence="1">The sequence shown here is derived from an EMBL/GenBank/DDBJ whole genome shotgun (WGS) entry which is preliminary data.</text>
</comment>
<gene>
    <name evidence="1" type="ORF">BGZ80_000746</name>
</gene>
<accession>A0A9P6SY95</accession>
<dbReference type="EMBL" id="JAAAID010001161">
    <property type="protein sequence ID" value="KAG0011367.1"/>
    <property type="molecule type" value="Genomic_DNA"/>
</dbReference>
<name>A0A9P6SY95_9FUNG</name>
<keyword evidence="2" id="KW-1185">Reference proteome</keyword>
<dbReference type="Proteomes" id="UP000703661">
    <property type="component" value="Unassembled WGS sequence"/>
</dbReference>
<protein>
    <submittedName>
        <fullName evidence="1">Uncharacterized protein</fullName>
    </submittedName>
</protein>
<evidence type="ECO:0000313" key="1">
    <source>
        <dbReference type="EMBL" id="KAG0011367.1"/>
    </source>
</evidence>
<sequence>AIIGVFAPFLATSRMRAVFKQKILEELVKPTALPELEIDDAALRINNRFEDSCETLRSLDRKMRLTFENMLELLPEKADKTISEATFTVNYVAPLLNNTLKVDGNTTVHL</sequence>
<feature type="non-terminal residue" evidence="1">
    <location>
        <position position="110"/>
    </location>
</feature>
<dbReference type="AlphaFoldDB" id="A0A9P6SY95"/>
<organism evidence="1 2">
    <name type="scientific">Entomortierella chlamydospora</name>
    <dbReference type="NCBI Taxonomy" id="101097"/>
    <lineage>
        <taxon>Eukaryota</taxon>
        <taxon>Fungi</taxon>
        <taxon>Fungi incertae sedis</taxon>
        <taxon>Mucoromycota</taxon>
        <taxon>Mortierellomycotina</taxon>
        <taxon>Mortierellomycetes</taxon>
        <taxon>Mortierellales</taxon>
        <taxon>Mortierellaceae</taxon>
        <taxon>Entomortierella</taxon>
    </lineage>
</organism>
<evidence type="ECO:0000313" key="2">
    <source>
        <dbReference type="Proteomes" id="UP000703661"/>
    </source>
</evidence>